<keyword evidence="3" id="KW-1185">Reference proteome</keyword>
<evidence type="ECO:0000313" key="2">
    <source>
        <dbReference type="EMBL" id="OCK85582.1"/>
    </source>
</evidence>
<dbReference type="Pfam" id="PF20233">
    <property type="entry name" value="DUF6590"/>
    <property type="match status" value="1"/>
</dbReference>
<feature type="domain" description="DUF6590" evidence="1">
    <location>
        <begin position="21"/>
        <end position="166"/>
    </location>
</feature>
<reference evidence="2 3" key="1">
    <citation type="journal article" date="2016" name="Nat. Commun.">
        <title>Ectomycorrhizal ecology is imprinted in the genome of the dominant symbiotic fungus Cenococcum geophilum.</title>
        <authorList>
            <consortium name="DOE Joint Genome Institute"/>
            <person name="Peter M."/>
            <person name="Kohler A."/>
            <person name="Ohm R.A."/>
            <person name="Kuo A."/>
            <person name="Krutzmann J."/>
            <person name="Morin E."/>
            <person name="Arend M."/>
            <person name="Barry K.W."/>
            <person name="Binder M."/>
            <person name="Choi C."/>
            <person name="Clum A."/>
            <person name="Copeland A."/>
            <person name="Grisel N."/>
            <person name="Haridas S."/>
            <person name="Kipfer T."/>
            <person name="LaButti K."/>
            <person name="Lindquist E."/>
            <person name="Lipzen A."/>
            <person name="Maire R."/>
            <person name="Meier B."/>
            <person name="Mihaltcheva S."/>
            <person name="Molinier V."/>
            <person name="Murat C."/>
            <person name="Poggeler S."/>
            <person name="Quandt C.A."/>
            <person name="Sperisen C."/>
            <person name="Tritt A."/>
            <person name="Tisserant E."/>
            <person name="Crous P.W."/>
            <person name="Henrissat B."/>
            <person name="Nehls U."/>
            <person name="Egli S."/>
            <person name="Spatafora J.W."/>
            <person name="Grigoriev I.V."/>
            <person name="Martin F.M."/>
        </authorList>
    </citation>
    <scope>NUCLEOTIDE SEQUENCE [LARGE SCALE GENOMIC DNA]</scope>
    <source>
        <strain evidence="2 3">CBS 459.81</strain>
    </source>
</reference>
<dbReference type="InterPro" id="IPR046497">
    <property type="entry name" value="DUF6590"/>
</dbReference>
<evidence type="ECO:0000259" key="1">
    <source>
        <dbReference type="Pfam" id="PF20233"/>
    </source>
</evidence>
<dbReference type="PANTHER" id="PTHR35391:SF5">
    <property type="entry name" value="DUF6590 DOMAIN-CONTAINING PROTEIN"/>
    <property type="match status" value="1"/>
</dbReference>
<evidence type="ECO:0000313" key="3">
    <source>
        <dbReference type="Proteomes" id="UP000250266"/>
    </source>
</evidence>
<organism evidence="2 3">
    <name type="scientific">Lepidopterella palustris CBS 459.81</name>
    <dbReference type="NCBI Taxonomy" id="1314670"/>
    <lineage>
        <taxon>Eukaryota</taxon>
        <taxon>Fungi</taxon>
        <taxon>Dikarya</taxon>
        <taxon>Ascomycota</taxon>
        <taxon>Pezizomycotina</taxon>
        <taxon>Dothideomycetes</taxon>
        <taxon>Pleosporomycetidae</taxon>
        <taxon>Mytilinidiales</taxon>
        <taxon>Argynnaceae</taxon>
        <taxon>Lepidopterella</taxon>
    </lineage>
</organism>
<dbReference type="Proteomes" id="UP000250266">
    <property type="component" value="Unassembled WGS sequence"/>
</dbReference>
<feature type="non-terminal residue" evidence="2">
    <location>
        <position position="166"/>
    </location>
</feature>
<proteinExistence type="predicted"/>
<accession>A0A8E2EKB5</accession>
<name>A0A8E2EKB5_9PEZI</name>
<dbReference type="OrthoDB" id="3559580at2759"/>
<protein>
    <recommendedName>
        <fullName evidence="1">DUF6590 domain-containing protein</fullName>
    </recommendedName>
</protein>
<dbReference type="AlphaFoldDB" id="A0A8E2EKB5"/>
<sequence length="166" mass="18882">MVSFPLADLLLGFFIRFPGGSFFKIGRVFKVLWPELASDKAEGITTASQKWATDKKFGEAIFVKIRWFVVVREGHNACSCLPIQTYGGRGVADKIKSHHAIIYTGSTPPEPLTEERPRHHWELPLGHPIRVVPTKIWEKLDPISRVNFQKIYTVEHNVKVSDFGRV</sequence>
<gene>
    <name evidence="2" type="ORF">K432DRAFT_286426</name>
</gene>
<dbReference type="PANTHER" id="PTHR35391">
    <property type="entry name" value="C2H2-TYPE DOMAIN-CONTAINING PROTEIN-RELATED"/>
    <property type="match status" value="1"/>
</dbReference>
<dbReference type="EMBL" id="KV744816">
    <property type="protein sequence ID" value="OCK85582.1"/>
    <property type="molecule type" value="Genomic_DNA"/>
</dbReference>